<evidence type="ECO:0000256" key="1">
    <source>
        <dbReference type="SAM" id="MobiDB-lite"/>
    </source>
</evidence>
<organism evidence="2 3">
    <name type="scientific">Streptomyces mirabilis</name>
    <dbReference type="NCBI Taxonomy" id="68239"/>
    <lineage>
        <taxon>Bacteria</taxon>
        <taxon>Bacillati</taxon>
        <taxon>Actinomycetota</taxon>
        <taxon>Actinomycetes</taxon>
        <taxon>Kitasatosporales</taxon>
        <taxon>Streptomycetaceae</taxon>
        <taxon>Streptomyces</taxon>
    </lineage>
</organism>
<gene>
    <name evidence="2" type="ORF">SAMN02787118_12346</name>
</gene>
<accession>A0A1I2SYH7</accession>
<evidence type="ECO:0000313" key="3">
    <source>
        <dbReference type="Proteomes" id="UP000181942"/>
    </source>
</evidence>
<protein>
    <submittedName>
        <fullName evidence="2">Uncharacterized protein</fullName>
    </submittedName>
</protein>
<feature type="region of interest" description="Disordered" evidence="1">
    <location>
        <begin position="15"/>
        <end position="38"/>
    </location>
</feature>
<evidence type="ECO:0000313" key="2">
    <source>
        <dbReference type="EMBL" id="SFG57885.1"/>
    </source>
</evidence>
<dbReference type="AlphaFoldDB" id="A0A1I2SYH7"/>
<name>A0A1I2SYH7_9ACTN</name>
<dbReference type="Proteomes" id="UP000181942">
    <property type="component" value="Unassembled WGS sequence"/>
</dbReference>
<reference evidence="2 3" key="1">
    <citation type="submission" date="2016-10" db="EMBL/GenBank/DDBJ databases">
        <authorList>
            <person name="de Groot N.N."/>
        </authorList>
    </citation>
    <scope>NUCLEOTIDE SEQUENCE [LARGE SCALE GENOMIC DNA]</scope>
    <source>
        <strain evidence="2 3">OK461</strain>
    </source>
</reference>
<dbReference type="EMBL" id="FONR01000023">
    <property type="protein sequence ID" value="SFG57885.1"/>
    <property type="molecule type" value="Genomic_DNA"/>
</dbReference>
<sequence length="189" mass="20315">MAAVQAAYGLRPAVPEAWPDAPAADSRPGPQDLADDDLEGGRTDRLLFHVIAALMPGARAVLRRITDLGGAASYDDIQQHFADHPTTPIAPSRINGTLTSVKAAQRRVGPDGADPLFQRDERARRYRIDDALFAGLRRALALADGRPDLLRGEPAGPATRAGHTVSVETAIQKSAAYVIKMQRQPGIRR</sequence>
<proteinExistence type="predicted"/>